<accession>A0A5D2A8H2</accession>
<gene>
    <name evidence="1" type="ORF">ES288_D12G044600v1</name>
</gene>
<reference evidence="1 2" key="1">
    <citation type="submission" date="2019-06" db="EMBL/GenBank/DDBJ databases">
        <title>WGS assembly of Gossypium darwinii.</title>
        <authorList>
            <person name="Chen Z.J."/>
            <person name="Sreedasyam A."/>
            <person name="Ando A."/>
            <person name="Song Q."/>
            <person name="De L."/>
            <person name="Hulse-Kemp A."/>
            <person name="Ding M."/>
            <person name="Ye W."/>
            <person name="Kirkbride R."/>
            <person name="Jenkins J."/>
            <person name="Plott C."/>
            <person name="Lovell J."/>
            <person name="Lin Y.-M."/>
            <person name="Vaughn R."/>
            <person name="Liu B."/>
            <person name="Li W."/>
            <person name="Simpson S."/>
            <person name="Scheffler B."/>
            <person name="Saski C."/>
            <person name="Grover C."/>
            <person name="Hu G."/>
            <person name="Conover J."/>
            <person name="Carlson J."/>
            <person name="Shu S."/>
            <person name="Boston L."/>
            <person name="Williams M."/>
            <person name="Peterson D."/>
            <person name="Mcgee K."/>
            <person name="Jones D."/>
            <person name="Wendel J."/>
            <person name="Stelly D."/>
            <person name="Grimwood J."/>
            <person name="Schmutz J."/>
        </authorList>
    </citation>
    <scope>NUCLEOTIDE SEQUENCE [LARGE SCALE GENOMIC DNA]</scope>
    <source>
        <strain evidence="1">1808015.09</strain>
    </source>
</reference>
<evidence type="ECO:0000313" key="1">
    <source>
        <dbReference type="EMBL" id="TYG39802.1"/>
    </source>
</evidence>
<dbReference type="EMBL" id="CM017712">
    <property type="protein sequence ID" value="TYG39802.1"/>
    <property type="molecule type" value="Genomic_DNA"/>
</dbReference>
<keyword evidence="2" id="KW-1185">Reference proteome</keyword>
<organism evidence="1 2">
    <name type="scientific">Gossypium darwinii</name>
    <name type="common">Darwin's cotton</name>
    <name type="synonym">Gossypium barbadense var. darwinii</name>
    <dbReference type="NCBI Taxonomy" id="34276"/>
    <lineage>
        <taxon>Eukaryota</taxon>
        <taxon>Viridiplantae</taxon>
        <taxon>Streptophyta</taxon>
        <taxon>Embryophyta</taxon>
        <taxon>Tracheophyta</taxon>
        <taxon>Spermatophyta</taxon>
        <taxon>Magnoliopsida</taxon>
        <taxon>eudicotyledons</taxon>
        <taxon>Gunneridae</taxon>
        <taxon>Pentapetalae</taxon>
        <taxon>rosids</taxon>
        <taxon>malvids</taxon>
        <taxon>Malvales</taxon>
        <taxon>Malvaceae</taxon>
        <taxon>Malvoideae</taxon>
        <taxon>Gossypium</taxon>
    </lineage>
</organism>
<evidence type="ECO:0000313" key="2">
    <source>
        <dbReference type="Proteomes" id="UP000323506"/>
    </source>
</evidence>
<protein>
    <recommendedName>
        <fullName evidence="3">Reverse transcriptase zinc-binding domain-containing protein</fullName>
    </recommendedName>
</protein>
<dbReference type="AlphaFoldDB" id="A0A5D2A8H2"/>
<evidence type="ECO:0008006" key="3">
    <source>
        <dbReference type="Google" id="ProtNLM"/>
    </source>
</evidence>
<name>A0A5D2A8H2_GOSDA</name>
<dbReference type="Proteomes" id="UP000323506">
    <property type="component" value="Chromosome D12"/>
</dbReference>
<proteinExistence type="predicted"/>
<sequence length="183" mass="21117">MNCPNLLVARVLKEKFYSTTDFIESGLGNQPSFLWRSIWADKGLLRMGCGWQMGNGSSISIWDDAWLPGEIPCKIQSERFSGFEKVVDLIGANSGEWNVELLRGLFSDQEVRKIMTIPLASRALEDRWWFPEEGGEYTIRRGYRLLLLGFPNSDDDRYNNVGQDIRRCYRQPWAANVPEKMKD</sequence>